<dbReference type="InterPro" id="IPR018759">
    <property type="entry name" value="BBP2_2"/>
</dbReference>
<dbReference type="Pfam" id="PF10082">
    <property type="entry name" value="BBP2_2"/>
    <property type="match status" value="1"/>
</dbReference>
<feature type="signal peptide" evidence="1">
    <location>
        <begin position="1"/>
        <end position="27"/>
    </location>
</feature>
<evidence type="ECO:0000256" key="1">
    <source>
        <dbReference type="SAM" id="SignalP"/>
    </source>
</evidence>
<reference evidence="2" key="1">
    <citation type="submission" date="2023-01" db="EMBL/GenBank/DDBJ databases">
        <title>The genome sequence of Kordiimonadaceae bacterium 6D33.</title>
        <authorList>
            <person name="Liu Y."/>
        </authorList>
    </citation>
    <scope>NUCLEOTIDE SEQUENCE</scope>
    <source>
        <strain evidence="2">6D33</strain>
    </source>
</reference>
<dbReference type="AlphaFoldDB" id="A0AAF0BKV6"/>
<dbReference type="Proteomes" id="UP001217500">
    <property type="component" value="Chromosome"/>
</dbReference>
<dbReference type="SUPFAM" id="SSF56935">
    <property type="entry name" value="Porins"/>
    <property type="match status" value="1"/>
</dbReference>
<dbReference type="RefSeq" id="WP_289502899.1">
    <property type="nucleotide sequence ID" value="NZ_CP116805.1"/>
</dbReference>
<evidence type="ECO:0000313" key="3">
    <source>
        <dbReference type="Proteomes" id="UP001217500"/>
    </source>
</evidence>
<keyword evidence="3" id="KW-1185">Reference proteome</keyword>
<organism evidence="2 3">
    <name type="scientific">Gimibacter soli</name>
    <dbReference type="NCBI Taxonomy" id="3024400"/>
    <lineage>
        <taxon>Bacteria</taxon>
        <taxon>Pseudomonadati</taxon>
        <taxon>Pseudomonadota</taxon>
        <taxon>Alphaproteobacteria</taxon>
        <taxon>Kordiimonadales</taxon>
        <taxon>Temperatibacteraceae</taxon>
        <taxon>Gimibacter</taxon>
    </lineage>
</organism>
<dbReference type="EMBL" id="CP116805">
    <property type="protein sequence ID" value="WCL53387.1"/>
    <property type="molecule type" value="Genomic_DNA"/>
</dbReference>
<gene>
    <name evidence="2" type="ORF">PH603_12645</name>
</gene>
<dbReference type="KEGG" id="gso:PH603_12645"/>
<evidence type="ECO:0000313" key="2">
    <source>
        <dbReference type="EMBL" id="WCL53387.1"/>
    </source>
</evidence>
<accession>A0AAF0BKV6</accession>
<name>A0AAF0BKV6_9PROT</name>
<protein>
    <submittedName>
        <fullName evidence="2">Outer membrane beta-barrel protein</fullName>
    </submittedName>
</protein>
<keyword evidence="1" id="KW-0732">Signal</keyword>
<feature type="chain" id="PRO_5042260454" evidence="1">
    <location>
        <begin position="28"/>
        <end position="426"/>
    </location>
</feature>
<sequence length="426" mass="46812">MKSFKYTLCGMLASTVLAGAISAPAFAESSVVQVSKKPRQDYDALGLSVGSFYLMPSAVGGVTIDDNIYATDTGKVDDTIFNVKPEVGLYSNWNNNSFAVIASADLGYYDQNSREDYEDYTLTSYGTLEVMEGTYFDAGVDYSKLHEDRGSPDSLGAVADPTEYNMFKANVAFTRDLSLLSMKLFADYTRRNFKDADLVGGGINNNDDRDRKRYNVGLRLGYEIGDSTEAYVLGSRNKVEYDNSQEDGGPLRDGNGYRLVVGGVLDITGTTSIDVYAGYLNHDYDSSVLKDVGKFTYGAAIEWSPTELTSMKLGVSQDVVETSVSDENALGAFVPVAGILNTGVDFTIEHELMENLILSGIASYARQEFIGTVREDDVLGFGLAGEYLINRNLRLKLRYDYSDKSNEVGRGEFSRNKIMASLKLQW</sequence>
<proteinExistence type="predicted"/>